<dbReference type="Gene3D" id="1.10.287.510">
    <property type="entry name" value="Helix hairpin bin"/>
    <property type="match status" value="1"/>
</dbReference>
<feature type="coiled-coil region" evidence="4">
    <location>
        <begin position="660"/>
        <end position="694"/>
    </location>
</feature>
<dbReference type="PANTHER" id="PTHR32114">
    <property type="entry name" value="ABC TRANSPORTER ABCH.3"/>
    <property type="match status" value="1"/>
</dbReference>
<evidence type="ECO:0000259" key="6">
    <source>
        <dbReference type="Pfam" id="PF13476"/>
    </source>
</evidence>
<feature type="coiled-coil region" evidence="4">
    <location>
        <begin position="304"/>
        <end position="334"/>
    </location>
</feature>
<name>A0ABT7BT47_9CYAN</name>
<evidence type="ECO:0000256" key="1">
    <source>
        <dbReference type="ARBA" id="ARBA00006930"/>
    </source>
</evidence>
<keyword evidence="4" id="KW-0175">Coiled coil</keyword>
<dbReference type="InterPro" id="IPR027417">
    <property type="entry name" value="P-loop_NTPase"/>
</dbReference>
<reference evidence="7 8" key="1">
    <citation type="submission" date="2023-01" db="EMBL/GenBank/DDBJ databases">
        <title>Novel diversity within Roseofilum (Cyanobacteria; Desertifilaceae) from marine benthic mats with descriptions of four novel species.</title>
        <authorList>
            <person name="Wang Y."/>
            <person name="Berthold D.E."/>
            <person name="Hu J."/>
            <person name="Lefler F.W."/>
            <person name="Laughinghouse H.D. IV."/>
        </authorList>
    </citation>
    <scope>NUCLEOTIDE SEQUENCE [LARGE SCALE GENOMIC DNA]</scope>
    <source>
        <strain evidence="7 8">BLCC-M143</strain>
    </source>
</reference>
<organism evidence="7 8">
    <name type="scientific">Roseofilum casamattae BLCC-M143</name>
    <dbReference type="NCBI Taxonomy" id="3022442"/>
    <lineage>
        <taxon>Bacteria</taxon>
        <taxon>Bacillati</taxon>
        <taxon>Cyanobacteriota</taxon>
        <taxon>Cyanophyceae</taxon>
        <taxon>Desertifilales</taxon>
        <taxon>Desertifilaceae</taxon>
        <taxon>Roseofilum</taxon>
        <taxon>Roseofilum casamattae</taxon>
    </lineage>
</organism>
<dbReference type="Pfam" id="PF13558">
    <property type="entry name" value="SbcC_Walker_B"/>
    <property type="match status" value="1"/>
</dbReference>
<evidence type="ECO:0000256" key="4">
    <source>
        <dbReference type="SAM" id="Coils"/>
    </source>
</evidence>
<dbReference type="InterPro" id="IPR038729">
    <property type="entry name" value="Rad50/SbcC_AAA"/>
</dbReference>
<dbReference type="Proteomes" id="UP001232992">
    <property type="component" value="Unassembled WGS sequence"/>
</dbReference>
<dbReference type="SUPFAM" id="SSF52540">
    <property type="entry name" value="P-loop containing nucleoside triphosphate hydrolases"/>
    <property type="match status" value="2"/>
</dbReference>
<feature type="domain" description="Rad50/SbcC-type AAA" evidence="6">
    <location>
        <begin position="6"/>
        <end position="219"/>
    </location>
</feature>
<dbReference type="EMBL" id="JAQOSQ010000002">
    <property type="protein sequence ID" value="MDJ1182351.1"/>
    <property type="molecule type" value="Genomic_DNA"/>
</dbReference>
<feature type="coiled-coil region" evidence="4">
    <location>
        <begin position="738"/>
        <end position="841"/>
    </location>
</feature>
<feature type="region of interest" description="Disordered" evidence="5">
    <location>
        <begin position="489"/>
        <end position="510"/>
    </location>
</feature>
<feature type="coiled-coil region" evidence="4">
    <location>
        <begin position="541"/>
        <end position="568"/>
    </location>
</feature>
<comment type="similarity">
    <text evidence="1">Belongs to the SMC family. SbcC subfamily.</text>
</comment>
<gene>
    <name evidence="7" type="ORF">PMH09_04015</name>
</gene>
<dbReference type="RefSeq" id="WP_283757003.1">
    <property type="nucleotide sequence ID" value="NZ_JAQOSQ010000002.1"/>
</dbReference>
<sequence>MIPLHLVLQNFLSYQQGSLDFRALHTACISGVNGAGKSSLLEAIAWCVWGKSRVSSEDDLIHRGAGEVRVIYILRQGQQTFRIIRTRQRGQSTSLEFQVESETGFRPLTGRHTRDTQQLIIRTLKLDYQTFVNSAYLRQGRGDEFMLKGAMERKQILARLLQLDRYDELADRAKEKTQHYKAMVSVLEPQLQGLQRQLSEGDAIASELQQVEKELHQLQEGQTRGKQQLSSWQTLHHQQQTLQEQLKWYEQESQSCDRDRKRVQQEMEMTVAQRSQLQHLLADEGNIASQYRQFQQLRSREASLTERVETYQQLQEELARLRNARQEQQQVLEDRLRLSAVQLENIAEQQQEIDRILSRRSDIEAGLVKLGQARDRLNALDRLQLQVAPLLRHRQHLQAEIDRGSARLSAKLEELQTSYQRLEQERSETPILQRAAEDLAGEIDRLEKKRIYQQRVLEKGQERRSFMERLQGDQRTYERQLDAIGQKLQLLQQRSPNENEETEETSEYPPCPLCDRPLDEHHWHLVRQKHTSEQQEILNSIWVLREQMATSEREIQVLRQEYRDLDRELAKLSPAIERRGELRAVLDVTEQKLQQLHQLQTEISEVEHCLQTRSYAADVYAELQGVDERLAYLQYDEKDHVLARGAVEKWRWADIKRGEIKSALKRQKALHEQKPELEAECEQLHHRLQQLQSTCSLQRQIAALEAKLAELGYDPQAHQELLSTIGQSHSIQIQYEQLEQAKQHYPQLINACTALEQRLEEQDSRSQQLQEKLKELDRLFAQHPDAAPQIKTLQAQLDRGEQQQRELLSRQGRLQQQQQHVRSMASQCETTKTQLEQARKQQRIYQELAYAFGKRGIQSLAIENILPELEAQTNRILAKLSSHQLHVQFVTQKAKKSGKGKFVETLDILIADPQGTRPYETYSGGEAFRVNFAIRLALAKLLAQQSGTALQMLIIDEGFGTQDEQGCDRLISAINAISSEFACILTITHMSFFKEAFSTRIEVIKTANGSQLSIQT</sequence>
<evidence type="ECO:0000313" key="8">
    <source>
        <dbReference type="Proteomes" id="UP001232992"/>
    </source>
</evidence>
<evidence type="ECO:0000256" key="2">
    <source>
        <dbReference type="ARBA" id="ARBA00011322"/>
    </source>
</evidence>
<dbReference type="Gene3D" id="3.40.50.300">
    <property type="entry name" value="P-loop containing nucleotide triphosphate hydrolases"/>
    <property type="match status" value="2"/>
</dbReference>
<dbReference type="PANTHER" id="PTHR32114:SF2">
    <property type="entry name" value="ABC TRANSPORTER ABCH.3"/>
    <property type="match status" value="1"/>
</dbReference>
<evidence type="ECO:0000256" key="5">
    <source>
        <dbReference type="SAM" id="MobiDB-lite"/>
    </source>
</evidence>
<accession>A0ABT7BT47</accession>
<evidence type="ECO:0000256" key="3">
    <source>
        <dbReference type="ARBA" id="ARBA00013368"/>
    </source>
</evidence>
<keyword evidence="8" id="KW-1185">Reference proteome</keyword>
<protein>
    <recommendedName>
        <fullName evidence="3">Nuclease SbcCD subunit C</fullName>
    </recommendedName>
</protein>
<comment type="subunit">
    <text evidence="2">Heterodimer of SbcC and SbcD.</text>
</comment>
<evidence type="ECO:0000313" key="7">
    <source>
        <dbReference type="EMBL" id="MDJ1182351.1"/>
    </source>
</evidence>
<proteinExistence type="inferred from homology"/>
<dbReference type="SUPFAM" id="SSF75712">
    <property type="entry name" value="Rad50 coiled-coil Zn hook"/>
    <property type="match status" value="1"/>
</dbReference>
<dbReference type="Pfam" id="PF13476">
    <property type="entry name" value="AAA_23"/>
    <property type="match status" value="1"/>
</dbReference>
<comment type="caution">
    <text evidence="7">The sequence shown here is derived from an EMBL/GenBank/DDBJ whole genome shotgun (WGS) entry which is preliminary data.</text>
</comment>